<accession>A0ABQ0FAQ0</accession>
<gene>
    <name evidence="1" type="ORF">APTSU1_001156600</name>
</gene>
<sequence length="82" mass="8415">MGVSLCSPGCPGTHSVNQAGLELRNPPASASQVLGLKVIIWVLLVHVIKSIWLIEDAASGLAQHGMQQGLLSGAGRNNEGGC</sequence>
<keyword evidence="2" id="KW-1185">Reference proteome</keyword>
<evidence type="ECO:0000313" key="2">
    <source>
        <dbReference type="Proteomes" id="UP001623349"/>
    </source>
</evidence>
<protein>
    <submittedName>
        <fullName evidence="1">Membrane metallo-endopeptidase-like 1</fullName>
    </submittedName>
</protein>
<name>A0ABQ0FAQ0_APOSI</name>
<dbReference type="Proteomes" id="UP001623349">
    <property type="component" value="Unassembled WGS sequence"/>
</dbReference>
<organism evidence="1 2">
    <name type="scientific">Apodemus speciosus</name>
    <name type="common">Large Japanese field mouse</name>
    <dbReference type="NCBI Taxonomy" id="105296"/>
    <lineage>
        <taxon>Eukaryota</taxon>
        <taxon>Metazoa</taxon>
        <taxon>Chordata</taxon>
        <taxon>Craniata</taxon>
        <taxon>Vertebrata</taxon>
        <taxon>Euteleostomi</taxon>
        <taxon>Mammalia</taxon>
        <taxon>Eutheria</taxon>
        <taxon>Euarchontoglires</taxon>
        <taxon>Glires</taxon>
        <taxon>Rodentia</taxon>
        <taxon>Myomorpha</taxon>
        <taxon>Muroidea</taxon>
        <taxon>Muridae</taxon>
        <taxon>Murinae</taxon>
        <taxon>Apodemus</taxon>
    </lineage>
</organism>
<comment type="caution">
    <text evidence="1">The sequence shown here is derived from an EMBL/GenBank/DDBJ whole genome shotgun (WGS) entry which is preliminary data.</text>
</comment>
<evidence type="ECO:0000313" key="1">
    <source>
        <dbReference type="EMBL" id="GAB1296331.1"/>
    </source>
</evidence>
<reference evidence="1 2" key="1">
    <citation type="submission" date="2024-08" db="EMBL/GenBank/DDBJ databases">
        <title>The draft genome of Apodemus speciosus.</title>
        <authorList>
            <person name="Nabeshima K."/>
            <person name="Suzuki S."/>
            <person name="Onuma M."/>
        </authorList>
    </citation>
    <scope>NUCLEOTIDE SEQUENCE [LARGE SCALE GENOMIC DNA]</scope>
    <source>
        <strain evidence="1">IB14-021</strain>
    </source>
</reference>
<proteinExistence type="predicted"/>
<dbReference type="EMBL" id="BAAFST010000011">
    <property type="protein sequence ID" value="GAB1296331.1"/>
    <property type="molecule type" value="Genomic_DNA"/>
</dbReference>